<dbReference type="InterPro" id="IPR038416">
    <property type="entry name" value="Ribosom_S30AE_C_sf"/>
</dbReference>
<evidence type="ECO:0000259" key="3">
    <source>
        <dbReference type="Pfam" id="PF16321"/>
    </source>
</evidence>
<sequence length="243" mass="26828">MGAKGAKGPPWIFGAARLIWEVDVETNIVGQGLGLTDRFRDYVEEKSEKIAHLSDRALAFEVKVSRHHEKSGKPGDDRVELMLIGPGPLVRAEAAGSDKYVAFDLAIAKLLEQVRRAKDRKKVLRGKRRTSLSAASAAGFSGIDLQPADIDTIDRVATGTVPVLDEQAKDDDEYCPVVIREKVFPAEFMTVDEAVDRMELVGHSFFLFVDAKNDRPSVVYRRKGWDYGVIGLGDESGAERKRA</sequence>
<protein>
    <recommendedName>
        <fullName evidence="2">Ribosome hibernation promoting factor</fullName>
        <shortName evidence="2">HPF</shortName>
    </recommendedName>
</protein>
<dbReference type="STRING" id="995034.SAMN05216219_2124"/>
<dbReference type="InterPro" id="IPR003489">
    <property type="entry name" value="RHF/RaiA"/>
</dbReference>
<evidence type="ECO:0000256" key="2">
    <source>
        <dbReference type="HAMAP-Rule" id="MF_00839"/>
    </source>
</evidence>
<gene>
    <name evidence="2" type="primary">hpf</name>
    <name evidence="4" type="ORF">SAMN05216219_2124</name>
</gene>
<comment type="similarity">
    <text evidence="2">Belongs to the HPF/YfiA ribosome-associated protein family. Long HPF subfamily.</text>
</comment>
<dbReference type="NCBIfam" id="TIGR00741">
    <property type="entry name" value="yfiA"/>
    <property type="match status" value="1"/>
</dbReference>
<keyword evidence="1 2" id="KW-0810">Translation regulation</keyword>
<proteinExistence type="inferred from homology"/>
<dbReference type="GO" id="GO:0045900">
    <property type="term" value="P:negative regulation of translational elongation"/>
    <property type="evidence" value="ECO:0007669"/>
    <property type="project" value="TreeGrafter"/>
</dbReference>
<dbReference type="Pfam" id="PF16321">
    <property type="entry name" value="Ribosom_S30AE_C"/>
    <property type="match status" value="1"/>
</dbReference>
<dbReference type="GO" id="GO:0022627">
    <property type="term" value="C:cytosolic small ribosomal subunit"/>
    <property type="evidence" value="ECO:0007669"/>
    <property type="project" value="TreeGrafter"/>
</dbReference>
<dbReference type="SUPFAM" id="SSF69754">
    <property type="entry name" value="Ribosome binding protein Y (YfiA homologue)"/>
    <property type="match status" value="1"/>
</dbReference>
<dbReference type="PANTHER" id="PTHR33231">
    <property type="entry name" value="30S RIBOSOMAL PROTEIN"/>
    <property type="match status" value="1"/>
</dbReference>
<dbReference type="PANTHER" id="PTHR33231:SF1">
    <property type="entry name" value="30S RIBOSOMAL PROTEIN"/>
    <property type="match status" value="1"/>
</dbReference>
<organism evidence="4 5">
    <name type="scientific">Mycetocola miduiensis</name>
    <dbReference type="NCBI Taxonomy" id="995034"/>
    <lineage>
        <taxon>Bacteria</taxon>
        <taxon>Bacillati</taxon>
        <taxon>Actinomycetota</taxon>
        <taxon>Actinomycetes</taxon>
        <taxon>Micrococcales</taxon>
        <taxon>Microbacteriaceae</taxon>
        <taxon>Mycetocola</taxon>
    </lineage>
</organism>
<dbReference type="InterPro" id="IPR034694">
    <property type="entry name" value="HPF_long/plastid"/>
</dbReference>
<evidence type="ECO:0000256" key="1">
    <source>
        <dbReference type="ARBA" id="ARBA00022845"/>
    </source>
</evidence>
<dbReference type="GO" id="GO:0043024">
    <property type="term" value="F:ribosomal small subunit binding"/>
    <property type="evidence" value="ECO:0007669"/>
    <property type="project" value="TreeGrafter"/>
</dbReference>
<accession>A0A1I5BV41</accession>
<dbReference type="InterPro" id="IPR050574">
    <property type="entry name" value="HPF/YfiA_ribosome-assoc"/>
</dbReference>
<dbReference type="AlphaFoldDB" id="A0A1I5BV41"/>
<comment type="subunit">
    <text evidence="2">Interacts with 100S ribosomes.</text>
</comment>
<dbReference type="InterPro" id="IPR036567">
    <property type="entry name" value="RHF-like"/>
</dbReference>
<dbReference type="Gene3D" id="3.30.505.50">
    <property type="entry name" value="Sigma 54 modulation/S30EA ribosomal protein, C-terminal domain"/>
    <property type="match status" value="1"/>
</dbReference>
<evidence type="ECO:0000313" key="5">
    <source>
        <dbReference type="Proteomes" id="UP000198867"/>
    </source>
</evidence>
<comment type="function">
    <text evidence="2">Required for dimerization of active 70S ribosomes into 100S ribosomes in stationary phase; 100S ribosomes are translationally inactive and sometimes present during exponential growth.</text>
</comment>
<dbReference type="EMBL" id="FOVM01000005">
    <property type="protein sequence ID" value="SFN78545.1"/>
    <property type="molecule type" value="Genomic_DNA"/>
</dbReference>
<dbReference type="InterPro" id="IPR032528">
    <property type="entry name" value="Ribosom_S30AE_C"/>
</dbReference>
<dbReference type="Pfam" id="PF02482">
    <property type="entry name" value="Ribosomal_S30AE"/>
    <property type="match status" value="1"/>
</dbReference>
<dbReference type="Gene3D" id="3.30.160.100">
    <property type="entry name" value="Ribosome hibernation promotion factor-like"/>
    <property type="match status" value="1"/>
</dbReference>
<reference evidence="5" key="1">
    <citation type="submission" date="2016-10" db="EMBL/GenBank/DDBJ databases">
        <authorList>
            <person name="Varghese N."/>
            <person name="Submissions S."/>
        </authorList>
    </citation>
    <scope>NUCLEOTIDE SEQUENCE [LARGE SCALE GENOMIC DNA]</scope>
    <source>
        <strain evidence="5">CGMCC 1.11101</strain>
    </source>
</reference>
<name>A0A1I5BV41_9MICO</name>
<keyword evidence="2" id="KW-0963">Cytoplasm</keyword>
<dbReference type="Proteomes" id="UP000198867">
    <property type="component" value="Unassembled WGS sequence"/>
</dbReference>
<keyword evidence="5" id="KW-1185">Reference proteome</keyword>
<feature type="domain" description="Sigma 54 modulation/S30EA ribosomal protein C-terminal" evidence="3">
    <location>
        <begin position="176"/>
        <end position="229"/>
    </location>
</feature>
<dbReference type="HAMAP" id="MF_00839">
    <property type="entry name" value="HPF"/>
    <property type="match status" value="1"/>
</dbReference>
<comment type="subcellular location">
    <subcellularLocation>
        <location evidence="2">Cytoplasm</location>
    </subcellularLocation>
</comment>
<evidence type="ECO:0000313" key="4">
    <source>
        <dbReference type="EMBL" id="SFN78545.1"/>
    </source>
</evidence>